<keyword evidence="2" id="KW-1185">Reference proteome</keyword>
<gene>
    <name evidence="1" type="ORF">TNIN_190571</name>
</gene>
<organism evidence="1 2">
    <name type="scientific">Trichonephila inaurata madagascariensis</name>
    <dbReference type="NCBI Taxonomy" id="2747483"/>
    <lineage>
        <taxon>Eukaryota</taxon>
        <taxon>Metazoa</taxon>
        <taxon>Ecdysozoa</taxon>
        <taxon>Arthropoda</taxon>
        <taxon>Chelicerata</taxon>
        <taxon>Arachnida</taxon>
        <taxon>Araneae</taxon>
        <taxon>Araneomorphae</taxon>
        <taxon>Entelegynae</taxon>
        <taxon>Araneoidea</taxon>
        <taxon>Nephilidae</taxon>
        <taxon>Trichonephila</taxon>
        <taxon>Trichonephila inaurata</taxon>
    </lineage>
</organism>
<sequence length="101" mass="11747">MGVSRRPFHLLCFSDSLSIGVRMNRKHILPAIAFLRAFVYAIFTQALSKRLRPCLWGQSMWDLHFIWTCLSVSYFNARDDFLLLFSASSSPTDGYDPIYQY</sequence>
<reference evidence="1" key="1">
    <citation type="submission" date="2020-08" db="EMBL/GenBank/DDBJ databases">
        <title>Multicomponent nature underlies the extraordinary mechanical properties of spider dragline silk.</title>
        <authorList>
            <person name="Kono N."/>
            <person name="Nakamura H."/>
            <person name="Mori M."/>
            <person name="Yoshida Y."/>
            <person name="Ohtoshi R."/>
            <person name="Malay A.D."/>
            <person name="Moran D.A.P."/>
            <person name="Tomita M."/>
            <person name="Numata K."/>
            <person name="Arakawa K."/>
        </authorList>
    </citation>
    <scope>NUCLEOTIDE SEQUENCE</scope>
</reference>
<dbReference type="EMBL" id="BMAV01010571">
    <property type="protein sequence ID" value="GFY55783.1"/>
    <property type="molecule type" value="Genomic_DNA"/>
</dbReference>
<protein>
    <submittedName>
        <fullName evidence="1">Uncharacterized protein</fullName>
    </submittedName>
</protein>
<proteinExistence type="predicted"/>
<accession>A0A8X6XMB2</accession>
<evidence type="ECO:0000313" key="1">
    <source>
        <dbReference type="EMBL" id="GFY55783.1"/>
    </source>
</evidence>
<evidence type="ECO:0000313" key="2">
    <source>
        <dbReference type="Proteomes" id="UP000886998"/>
    </source>
</evidence>
<dbReference type="Proteomes" id="UP000886998">
    <property type="component" value="Unassembled WGS sequence"/>
</dbReference>
<comment type="caution">
    <text evidence="1">The sequence shown here is derived from an EMBL/GenBank/DDBJ whole genome shotgun (WGS) entry which is preliminary data.</text>
</comment>
<name>A0A8X6XMB2_9ARAC</name>
<dbReference type="AlphaFoldDB" id="A0A8X6XMB2"/>